<dbReference type="Pfam" id="PF02837">
    <property type="entry name" value="Glyco_hydro_2_N"/>
    <property type="match status" value="1"/>
</dbReference>
<evidence type="ECO:0000256" key="3">
    <source>
        <dbReference type="ARBA" id="ARBA00023295"/>
    </source>
</evidence>
<dbReference type="Pfam" id="PF02836">
    <property type="entry name" value="Glyco_hydro_2_C"/>
    <property type="match status" value="1"/>
</dbReference>
<feature type="chain" id="PRO_5045711148" description="Beta-glucuronidase" evidence="4">
    <location>
        <begin position="27"/>
        <end position="817"/>
    </location>
</feature>
<evidence type="ECO:0000313" key="7">
    <source>
        <dbReference type="EMBL" id="KAJ4432181.1"/>
    </source>
</evidence>
<accession>A0ABQ8SEG9</accession>
<dbReference type="InterPro" id="IPR008979">
    <property type="entry name" value="Galactose-bd-like_sf"/>
</dbReference>
<protein>
    <recommendedName>
        <fullName evidence="9">Beta-glucuronidase</fullName>
    </recommendedName>
</protein>
<evidence type="ECO:0000256" key="2">
    <source>
        <dbReference type="ARBA" id="ARBA00022801"/>
    </source>
</evidence>
<dbReference type="PANTHER" id="PTHR10066:SF67">
    <property type="entry name" value="BETA-GLUCURONIDASE"/>
    <property type="match status" value="1"/>
</dbReference>
<dbReference type="InterPro" id="IPR017853">
    <property type="entry name" value="GH"/>
</dbReference>
<reference evidence="7 8" key="1">
    <citation type="journal article" date="2022" name="Allergy">
        <title>Genome assembly and annotation of Periplaneta americana reveal a comprehensive cockroach allergen profile.</title>
        <authorList>
            <person name="Wang L."/>
            <person name="Xiong Q."/>
            <person name="Saelim N."/>
            <person name="Wang L."/>
            <person name="Nong W."/>
            <person name="Wan A.T."/>
            <person name="Shi M."/>
            <person name="Liu X."/>
            <person name="Cao Q."/>
            <person name="Hui J.H.L."/>
            <person name="Sookrung N."/>
            <person name="Leung T.F."/>
            <person name="Tungtrongchitr A."/>
            <person name="Tsui S.K.W."/>
        </authorList>
    </citation>
    <scope>NUCLEOTIDE SEQUENCE [LARGE SCALE GENOMIC DNA]</scope>
    <source>
        <strain evidence="7">PWHHKU_190912</strain>
    </source>
</reference>
<keyword evidence="2" id="KW-0378">Hydrolase</keyword>
<dbReference type="Gene3D" id="2.60.120.260">
    <property type="entry name" value="Galactose-binding domain-like"/>
    <property type="match status" value="1"/>
</dbReference>
<dbReference type="Gene3D" id="3.20.20.80">
    <property type="entry name" value="Glycosidases"/>
    <property type="match status" value="1"/>
</dbReference>
<dbReference type="InterPro" id="IPR006104">
    <property type="entry name" value="Glyco_hydro_2_N"/>
</dbReference>
<dbReference type="PROSITE" id="PS00719">
    <property type="entry name" value="GLYCOSYL_HYDROL_F2_1"/>
    <property type="match status" value="1"/>
</dbReference>
<dbReference type="Proteomes" id="UP001148838">
    <property type="component" value="Unassembled WGS sequence"/>
</dbReference>
<dbReference type="InterPro" id="IPR023232">
    <property type="entry name" value="Glyco_hydro_2_AS"/>
</dbReference>
<dbReference type="InterPro" id="IPR023230">
    <property type="entry name" value="Glyco_hydro_2_CS"/>
</dbReference>
<proteinExistence type="inferred from homology"/>
<dbReference type="InterPro" id="IPR006103">
    <property type="entry name" value="Glyco_hydro_2_cat"/>
</dbReference>
<dbReference type="PANTHER" id="PTHR10066">
    <property type="entry name" value="BETA-GLUCURONIDASE"/>
    <property type="match status" value="1"/>
</dbReference>
<feature type="domain" description="Glycoside hydrolase family 2 catalytic" evidence="5">
    <location>
        <begin position="487"/>
        <end position="789"/>
    </location>
</feature>
<feature type="signal peptide" evidence="4">
    <location>
        <begin position="1"/>
        <end position="26"/>
    </location>
</feature>
<keyword evidence="8" id="KW-1185">Reference proteome</keyword>
<name>A0ABQ8SEG9_PERAM</name>
<comment type="caution">
    <text evidence="7">The sequence shown here is derived from an EMBL/GenBank/DDBJ whole genome shotgun (WGS) entry which is preliminary data.</text>
</comment>
<dbReference type="SUPFAM" id="SSF51445">
    <property type="entry name" value="(Trans)glycosidases"/>
    <property type="match status" value="1"/>
</dbReference>
<dbReference type="Gene3D" id="2.60.40.10">
    <property type="entry name" value="Immunoglobulins"/>
    <property type="match status" value="1"/>
</dbReference>
<evidence type="ECO:0000259" key="5">
    <source>
        <dbReference type="Pfam" id="PF02836"/>
    </source>
</evidence>
<evidence type="ECO:0000313" key="8">
    <source>
        <dbReference type="Proteomes" id="UP001148838"/>
    </source>
</evidence>
<keyword evidence="4" id="KW-0732">Signal</keyword>
<dbReference type="PROSITE" id="PS00608">
    <property type="entry name" value="GLYCOSYL_HYDROL_F2_2"/>
    <property type="match status" value="1"/>
</dbReference>
<dbReference type="SUPFAM" id="SSF49785">
    <property type="entry name" value="Galactose-binding domain-like"/>
    <property type="match status" value="1"/>
</dbReference>
<comment type="similarity">
    <text evidence="1">Belongs to the glycosyl hydrolase 2 family.</text>
</comment>
<dbReference type="SUPFAM" id="SSF49303">
    <property type="entry name" value="beta-Galactosidase/glucuronidase domain"/>
    <property type="match status" value="1"/>
</dbReference>
<organism evidence="7 8">
    <name type="scientific">Periplaneta americana</name>
    <name type="common">American cockroach</name>
    <name type="synonym">Blatta americana</name>
    <dbReference type="NCBI Taxonomy" id="6978"/>
    <lineage>
        <taxon>Eukaryota</taxon>
        <taxon>Metazoa</taxon>
        <taxon>Ecdysozoa</taxon>
        <taxon>Arthropoda</taxon>
        <taxon>Hexapoda</taxon>
        <taxon>Insecta</taxon>
        <taxon>Pterygota</taxon>
        <taxon>Neoptera</taxon>
        <taxon>Polyneoptera</taxon>
        <taxon>Dictyoptera</taxon>
        <taxon>Blattodea</taxon>
        <taxon>Blattoidea</taxon>
        <taxon>Blattidae</taxon>
        <taxon>Blattinae</taxon>
        <taxon>Periplaneta</taxon>
    </lineage>
</organism>
<dbReference type="InterPro" id="IPR013783">
    <property type="entry name" value="Ig-like_fold"/>
</dbReference>
<feature type="domain" description="Glycosyl hydrolases family 2 sugar binding" evidence="6">
    <location>
        <begin position="40"/>
        <end position="217"/>
    </location>
</feature>
<evidence type="ECO:0008006" key="9">
    <source>
        <dbReference type="Google" id="ProtNLM"/>
    </source>
</evidence>
<gene>
    <name evidence="7" type="ORF">ANN_20797</name>
</gene>
<sequence length="817" mass="93495">MMSKHLACLTAAIIAVLMYPLPTTGGILYPIESESRTTHTLDGIWDFLLADPTDSAIGHREGWYKQQLKLTGRTIPMPVPSSYNDITEDKEVRDHVGVVWYDRTFYPPKLWNSNDLKVWLRFASVHYAADVYINGELVVSHAGGHIPFQTEVTSVLMYGQKNLISVAVNNTLTDSTVPQGKLDYLETDNGTQVVQTYTFDFFNYAGIHRSVLLYTTPSVYIDDIDINTDINGDTGIITYNVTVGGNPSGLPTATVSLLDRDGNYVLQDVAGLEGKLEVPQAKLWWPYLMDPDPAYLYTLEDPVEEKRDNYFNERREASRTLRNKKRGYLKEKLNKVETNSKNKNIRHLYKGIMEFKNGYQPRVNVIKDKNGDLLADFPSILNRWKNYFAQLLNVHRPNRNDRDEIEIQTAEPFIPEPTLSEVEIAIENLKKYKSPGIDQIPAELIQEGGSALYSEIYKLVRLSSEDGIAEDLYRLPVGIRKIAWNSTSVTINGRPIYMRGFGRHEDSNIRGKGLDFPLIARDYNLIKWLGANAYRTSHYPYAEEIMDFADREGIMIIDECPGIDIGRSPSNFNEDVLEAHKTALTRLYNRDKNRPSVIMWSVANEAVTEGSEAESYFGSVTSHIKSLDSSRPITMAMRDTYDIDSTGQFLDVIAFNRYNAWYINPGRTDTIITNVMSEARNWFNKYKKPIIITEYGADTMSGLHATPEYIWSEEYQVLLLSKHFEAFDRLREEGYFIGEMIWNYADFNTDQYNYYSFMRVGGNKKGIFTRERQPKASAHLLRKRYWAVAQDLDNATLPSDLDEYILGKSRIALRNEL</sequence>
<dbReference type="EMBL" id="JAJSOF020000029">
    <property type="protein sequence ID" value="KAJ4432181.1"/>
    <property type="molecule type" value="Genomic_DNA"/>
</dbReference>
<dbReference type="InterPro" id="IPR036156">
    <property type="entry name" value="Beta-gal/glucu_dom_sf"/>
</dbReference>
<keyword evidence="3" id="KW-0326">Glycosidase</keyword>
<evidence type="ECO:0000256" key="4">
    <source>
        <dbReference type="SAM" id="SignalP"/>
    </source>
</evidence>
<evidence type="ECO:0000259" key="6">
    <source>
        <dbReference type="Pfam" id="PF02837"/>
    </source>
</evidence>
<evidence type="ECO:0000256" key="1">
    <source>
        <dbReference type="ARBA" id="ARBA00007401"/>
    </source>
</evidence>